<gene>
    <name evidence="3" type="ORF">BAQU_1815</name>
</gene>
<evidence type="ECO:0000256" key="1">
    <source>
        <dbReference type="ARBA" id="ARBA00006484"/>
    </source>
</evidence>
<sequence length="236" mass="25956">MSEKRTALIIGAGGGVGLASVKALREHWRVIATARSKRDLSTLQELGVETMSLDLSDDDSIREALLSMQGRTLDALIFTAAVCHTSRACEADEHMWNMTMRTNVISQALIVNGLIQSLRDRRGTIVFVNSGAGERAVAQHAVYAASKHALRGYADTLRLEESANGVRVATLYPGQIDTTMLRTISSEMSLDYEPDRYIHASSVAEMILMVVDSPQDVHLTNLDIRPRVEVDARYLV</sequence>
<accession>A0A261G1G2</accession>
<dbReference type="InterPro" id="IPR002347">
    <property type="entry name" value="SDR_fam"/>
</dbReference>
<dbReference type="PROSITE" id="PS00061">
    <property type="entry name" value="ADH_SHORT"/>
    <property type="match status" value="1"/>
</dbReference>
<dbReference type="OrthoDB" id="158573at2"/>
<dbReference type="InterPro" id="IPR036291">
    <property type="entry name" value="NAD(P)-bd_dom_sf"/>
</dbReference>
<comment type="similarity">
    <text evidence="1">Belongs to the short-chain dehydrogenases/reductases (SDR) family.</text>
</comment>
<keyword evidence="4" id="KW-1185">Reference proteome</keyword>
<dbReference type="GeneID" id="98296463"/>
<dbReference type="PANTHER" id="PTHR44196">
    <property type="entry name" value="DEHYDROGENASE/REDUCTASE SDR FAMILY MEMBER 7B"/>
    <property type="match status" value="1"/>
</dbReference>
<dbReference type="PANTHER" id="PTHR44196:SF1">
    <property type="entry name" value="DEHYDROGENASE_REDUCTASE SDR FAMILY MEMBER 7B"/>
    <property type="match status" value="1"/>
</dbReference>
<dbReference type="RefSeq" id="WP_094694969.1">
    <property type="nucleotide sequence ID" value="NZ_JBDNSG010000001.1"/>
</dbReference>
<keyword evidence="2" id="KW-0560">Oxidoreductase</keyword>
<evidence type="ECO:0000313" key="3">
    <source>
        <dbReference type="EMBL" id="OZG65075.1"/>
    </source>
</evidence>
<dbReference type="Gene3D" id="3.40.50.720">
    <property type="entry name" value="NAD(P)-binding Rossmann-like Domain"/>
    <property type="match status" value="1"/>
</dbReference>
<dbReference type="AlphaFoldDB" id="A0A261G1G2"/>
<protein>
    <submittedName>
        <fullName evidence="3">SDR family oxidoreductase</fullName>
    </submittedName>
</protein>
<dbReference type="SUPFAM" id="SSF51735">
    <property type="entry name" value="NAD(P)-binding Rossmann-fold domains"/>
    <property type="match status" value="1"/>
</dbReference>
<evidence type="ECO:0000256" key="2">
    <source>
        <dbReference type="ARBA" id="ARBA00023002"/>
    </source>
</evidence>
<dbReference type="Proteomes" id="UP000216451">
    <property type="component" value="Unassembled WGS sequence"/>
</dbReference>
<dbReference type="PRINTS" id="PR00081">
    <property type="entry name" value="GDHRDH"/>
</dbReference>
<proteinExistence type="inferred from homology"/>
<dbReference type="GO" id="GO:0016491">
    <property type="term" value="F:oxidoreductase activity"/>
    <property type="evidence" value="ECO:0007669"/>
    <property type="project" value="UniProtKB-KW"/>
</dbReference>
<dbReference type="InterPro" id="IPR020904">
    <property type="entry name" value="Sc_DH/Rdtase_CS"/>
</dbReference>
<comment type="caution">
    <text evidence="3">The sequence shown here is derived from an EMBL/GenBank/DDBJ whole genome shotgun (WGS) entry which is preliminary data.</text>
</comment>
<name>A0A261G1G2_9BIFI</name>
<dbReference type="Pfam" id="PF00106">
    <property type="entry name" value="adh_short"/>
    <property type="match status" value="1"/>
</dbReference>
<dbReference type="NCBIfam" id="NF006073">
    <property type="entry name" value="PRK08219.1"/>
    <property type="match status" value="1"/>
</dbReference>
<dbReference type="EMBL" id="MWXA01000009">
    <property type="protein sequence ID" value="OZG65075.1"/>
    <property type="molecule type" value="Genomic_DNA"/>
</dbReference>
<dbReference type="GO" id="GO:0016020">
    <property type="term" value="C:membrane"/>
    <property type="evidence" value="ECO:0007669"/>
    <property type="project" value="TreeGrafter"/>
</dbReference>
<evidence type="ECO:0000313" key="4">
    <source>
        <dbReference type="Proteomes" id="UP000216451"/>
    </source>
</evidence>
<organism evidence="3 4">
    <name type="scientific">Bifidobacterium aquikefiri</name>
    <dbReference type="NCBI Taxonomy" id="1653207"/>
    <lineage>
        <taxon>Bacteria</taxon>
        <taxon>Bacillati</taxon>
        <taxon>Actinomycetota</taxon>
        <taxon>Actinomycetes</taxon>
        <taxon>Bifidobacteriales</taxon>
        <taxon>Bifidobacteriaceae</taxon>
        <taxon>Bifidobacterium</taxon>
    </lineage>
</organism>
<reference evidence="3 4" key="1">
    <citation type="journal article" date="2017" name="BMC Genomics">
        <title>Comparative genomic and phylogenomic analyses of the Bifidobacteriaceae family.</title>
        <authorList>
            <person name="Lugli G.A."/>
            <person name="Milani C."/>
            <person name="Turroni F."/>
            <person name="Duranti S."/>
            <person name="Mancabelli L."/>
            <person name="Mangifesta M."/>
            <person name="Ferrario C."/>
            <person name="Modesto M."/>
            <person name="Mattarelli P."/>
            <person name="Jiri K."/>
            <person name="van Sinderen D."/>
            <person name="Ventura M."/>
        </authorList>
    </citation>
    <scope>NUCLEOTIDE SEQUENCE [LARGE SCALE GENOMIC DNA]</scope>
    <source>
        <strain evidence="3 4">LMG 28769</strain>
    </source>
</reference>